<protein>
    <submittedName>
        <fullName evidence="1">Uncharacterized protein</fullName>
    </submittedName>
</protein>
<proteinExistence type="predicted"/>
<reference evidence="1 2" key="1">
    <citation type="submission" date="2019-03" db="EMBL/GenBank/DDBJ databases">
        <title>Single cell metagenomics reveals metabolic interactions within the superorganism composed of flagellate Streblomastix strix and complex community of Bacteroidetes bacteria on its surface.</title>
        <authorList>
            <person name="Treitli S.C."/>
            <person name="Kolisko M."/>
            <person name="Husnik F."/>
            <person name="Keeling P."/>
            <person name="Hampl V."/>
        </authorList>
    </citation>
    <scope>NUCLEOTIDE SEQUENCE [LARGE SCALE GENOMIC DNA]</scope>
    <source>
        <strain evidence="1">ST1C</strain>
    </source>
</reference>
<gene>
    <name evidence="1" type="ORF">EZS28_000110</name>
</gene>
<organism evidence="1 2">
    <name type="scientific">Streblomastix strix</name>
    <dbReference type="NCBI Taxonomy" id="222440"/>
    <lineage>
        <taxon>Eukaryota</taxon>
        <taxon>Metamonada</taxon>
        <taxon>Preaxostyla</taxon>
        <taxon>Oxymonadida</taxon>
        <taxon>Streblomastigidae</taxon>
        <taxon>Streblomastix</taxon>
    </lineage>
</organism>
<name>A0A5J4XCX3_9EUKA</name>
<comment type="caution">
    <text evidence="1">The sequence shown here is derived from an EMBL/GenBank/DDBJ whole genome shotgun (WGS) entry which is preliminary data.</text>
</comment>
<dbReference type="EMBL" id="SNRW01000007">
    <property type="protein sequence ID" value="KAA6404375.1"/>
    <property type="molecule type" value="Genomic_DNA"/>
</dbReference>
<dbReference type="Proteomes" id="UP000324800">
    <property type="component" value="Unassembled WGS sequence"/>
</dbReference>
<dbReference type="AlphaFoldDB" id="A0A5J4XCX3"/>
<accession>A0A5J4XCX3</accession>
<evidence type="ECO:0000313" key="1">
    <source>
        <dbReference type="EMBL" id="KAA6404375.1"/>
    </source>
</evidence>
<sequence>MSEFAKFRLPSSICWAFGNHAPLTGVYIFSYQAPSTGANLFRNQAPTTLDNLFGNQAPVILEKLFGNQVPLTGIYIFSNRTPQTVGKTFGTQILPFCPNLFCSTKNITKGSFEYYKCASLSQDVLIWKLYNYRLNARCMRASQKDEERRD</sequence>
<evidence type="ECO:0000313" key="2">
    <source>
        <dbReference type="Proteomes" id="UP000324800"/>
    </source>
</evidence>